<sequence length="40" mass="4120">MLADIAGSLLLIGLGPQPASAAMNDNRLERLIVEGVDAVD</sequence>
<name>H0HPV2_9HYPH</name>
<dbReference type="AlphaFoldDB" id="H0HPV2"/>
<accession>H0HPV2</accession>
<protein>
    <submittedName>
        <fullName evidence="1">Uncharacterized protein</fullName>
    </submittedName>
</protein>
<proteinExistence type="predicted"/>
<gene>
    <name evidence="1" type="ORF">MAXJ12_10912</name>
</gene>
<keyword evidence="2" id="KW-1185">Reference proteome</keyword>
<dbReference type="EMBL" id="AHAM01000076">
    <property type="protein sequence ID" value="EHK57219.1"/>
    <property type="molecule type" value="Genomic_DNA"/>
</dbReference>
<organism evidence="1 2">
    <name type="scientific">Mesorhizobium alhagi CCNWXJ12-2</name>
    <dbReference type="NCBI Taxonomy" id="1107882"/>
    <lineage>
        <taxon>Bacteria</taxon>
        <taxon>Pseudomonadati</taxon>
        <taxon>Pseudomonadota</taxon>
        <taxon>Alphaproteobacteria</taxon>
        <taxon>Hyphomicrobiales</taxon>
        <taxon>Phyllobacteriaceae</taxon>
        <taxon>Allomesorhizobium</taxon>
    </lineage>
</organism>
<dbReference type="PATRIC" id="fig|1107882.3.peg.2149"/>
<reference evidence="1 2" key="1">
    <citation type="journal article" date="2012" name="J. Bacteriol.">
        <title>Draft Genome Sequence of Mesorhizobium alhagi CCNWXJ12-2T, a Novel Salt-Resistant Species Isolated from the Desert of Northwestern China.</title>
        <authorList>
            <person name="Zhou M."/>
            <person name="Chen W."/>
            <person name="Chen H."/>
            <person name="Wei G."/>
        </authorList>
    </citation>
    <scope>NUCLEOTIDE SEQUENCE [LARGE SCALE GENOMIC DNA]</scope>
    <source>
        <strain evidence="1 2">CCNWXJ12-2</strain>
    </source>
</reference>
<dbReference type="Proteomes" id="UP000003250">
    <property type="component" value="Unassembled WGS sequence"/>
</dbReference>
<evidence type="ECO:0000313" key="2">
    <source>
        <dbReference type="Proteomes" id="UP000003250"/>
    </source>
</evidence>
<evidence type="ECO:0000313" key="1">
    <source>
        <dbReference type="EMBL" id="EHK57219.1"/>
    </source>
</evidence>